<dbReference type="GO" id="GO:0032588">
    <property type="term" value="C:trans-Golgi network membrane"/>
    <property type="evidence" value="ECO:0007669"/>
    <property type="project" value="InterPro"/>
</dbReference>
<feature type="region of interest" description="Disordered" evidence="1">
    <location>
        <begin position="160"/>
        <end position="199"/>
    </location>
</feature>
<dbReference type="GO" id="GO:0030121">
    <property type="term" value="C:AP-1 adaptor complex"/>
    <property type="evidence" value="ECO:0007669"/>
    <property type="project" value="TreeGrafter"/>
</dbReference>
<feature type="region of interest" description="Disordered" evidence="1">
    <location>
        <begin position="587"/>
        <end position="614"/>
    </location>
</feature>
<organism evidence="3">
    <name type="scientific">Lamprotornis superbus</name>
    <dbReference type="NCBI Taxonomy" id="245042"/>
    <lineage>
        <taxon>Eukaryota</taxon>
        <taxon>Metazoa</taxon>
        <taxon>Chordata</taxon>
        <taxon>Craniata</taxon>
        <taxon>Vertebrata</taxon>
        <taxon>Euteleostomi</taxon>
        <taxon>Archelosauria</taxon>
        <taxon>Archosauria</taxon>
        <taxon>Dinosauria</taxon>
        <taxon>Saurischia</taxon>
        <taxon>Theropoda</taxon>
        <taxon>Coelurosauria</taxon>
        <taxon>Aves</taxon>
        <taxon>Neognathae</taxon>
        <taxon>Neoaves</taxon>
        <taxon>Telluraves</taxon>
        <taxon>Australaves</taxon>
        <taxon>Passeriformes</taxon>
        <taxon>Sturnidae</taxon>
        <taxon>Lamprotornis</taxon>
    </lineage>
</organism>
<reference evidence="4 5" key="2">
    <citation type="journal article" date="2021" name="J. Hered.">
        <title>Feather Gene Expression Elucidates the Developmental Basis of Plumage Iridescence in African Starlings.</title>
        <authorList>
            <person name="Rubenstein D.R."/>
            <person name="Corvelo A."/>
            <person name="MacManes M.D."/>
            <person name="Maia R."/>
            <person name="Narzisi G."/>
            <person name="Rousaki A."/>
            <person name="Vandenabeele P."/>
            <person name="Shawkey M.D."/>
            <person name="Solomon J."/>
        </authorList>
    </citation>
    <scope>NUCLEOTIDE SEQUENCE [LARGE SCALE GENOMIC DNA]</scope>
    <source>
        <strain evidence="4">SS15</strain>
    </source>
</reference>
<reference evidence="4" key="3">
    <citation type="submission" date="2022-01" db="EMBL/GenBank/DDBJ databases">
        <authorList>
            <person name="Rubenstein D.R."/>
        </authorList>
    </citation>
    <scope>NUCLEOTIDE SEQUENCE</scope>
    <source>
        <strain evidence="4">SS15</strain>
        <tissue evidence="4">Liver</tissue>
    </source>
</reference>
<evidence type="ECO:0000313" key="3">
    <source>
        <dbReference type="EMBL" id="KAG0118496.1"/>
    </source>
</evidence>
<dbReference type="AlphaFoldDB" id="A0A835NP84"/>
<keyword evidence="5" id="KW-1185">Reference proteome</keyword>
<evidence type="ECO:0000313" key="5">
    <source>
        <dbReference type="Proteomes" id="UP000618051"/>
    </source>
</evidence>
<dbReference type="EMBL" id="JADDUC020000003">
    <property type="protein sequence ID" value="KAI1240410.1"/>
    <property type="molecule type" value="Genomic_DNA"/>
</dbReference>
<dbReference type="GO" id="GO:0030276">
    <property type="term" value="F:clathrin binding"/>
    <property type="evidence" value="ECO:0007669"/>
    <property type="project" value="InterPro"/>
</dbReference>
<feature type="domain" description="Aftiphilin clathrin-binding box" evidence="2">
    <location>
        <begin position="697"/>
        <end position="765"/>
    </location>
</feature>
<evidence type="ECO:0000259" key="2">
    <source>
        <dbReference type="Pfam" id="PF15045"/>
    </source>
</evidence>
<sequence>MYLNTFEFCKQQLNCVNATEWLNSCHVPEHTKDCGKIRTRVTGSFVNCGNTLMLKQNQTMEPDIIRMYSSSPPPLDNGADDDDEDEFGGFSGVSTAGVAFADFDTPDYSHPKEEFIPTNHFIPLHDYSDNVASIATFTSVKNGKDKDCIAELPTHTKELSDMSATSTIKEKSKFRTSGTALEDVNRRGEQRDNTGKSEGFSSCVVRTDVTVESEDEQIDACNGEKLPCLEILTNGFAASDPVNPQGTEDLDSIGDSKGLKTVSTHSTEQNLNSMPSSAKDVADFATFSNKTPTHLEETDPTICSVLNERDSVSIQENNRINRVTHSEEDVCISEISCEQGPSALEFAISSTSETTGSSICTTENGERSGRRQHHIENGKDFSRPEDSSKVADIKVDKIQSLSCDPAGEKLGGSEDLKSGGSSTEVLACSDKHDDVFGDFGSVSSASPTFRNAQDSINALDSERTEQSAHISEPNEEFGEFRDMSTVCQQPASLDQAELSQAADILECDTTSKTSGLDFQHTTEVENGDDTEFGDFDSVPKPQDENVAFQDSDDFADFSSAGCNQPTDWNAFEDEQKDGVSWAAFGDEQAGESHHRKETWQSHRTDASARSDGPVLHKSDSVALASFQGTISKQSQELSPSVQTTLLSRLERIFEVCFPSMPVTEIEEEISSLNHLLEAGEKQITTEETLGSTGELMDVWTELQDIHDAYGLRYQWGGSHSNKKLLCSLGIDTRNILFTGNKKQPVIVPMYAAGLGMLEPTKEPLKPISAAEKIASIGQTPPVSPEMNTCASDQFQESLPPVQFDWSSSGLTNPLDASGGSTLLNLDFFGPVDDSSSSSTTTIPGVDPELYELTTSKLETSNASSRVTDAFARLMSTVEKASTSTRKPKKEEHLSEEAAKVISSLPDLTFMHAKVLMFPATLTPSTSCQEKAMWLIIFGVRDIFKVIGSAVRNTSYALGSEKPEFDVISWVKIGAFVSMTVVCPLELEQWDSCSTEL</sequence>
<dbReference type="PANTHER" id="PTHR16156">
    <property type="entry name" value="AFTIPHILIN A-RELATED"/>
    <property type="match status" value="1"/>
</dbReference>
<dbReference type="Proteomes" id="UP000618051">
    <property type="component" value="Unassembled WGS sequence"/>
</dbReference>
<accession>A0A835NP84</accession>
<feature type="compositionally biased region" description="Basic and acidic residues" evidence="1">
    <location>
        <begin position="364"/>
        <end position="388"/>
    </location>
</feature>
<evidence type="ECO:0000313" key="4">
    <source>
        <dbReference type="EMBL" id="KAI1240410.1"/>
    </source>
</evidence>
<evidence type="ECO:0000256" key="1">
    <source>
        <dbReference type="SAM" id="MobiDB-lite"/>
    </source>
</evidence>
<dbReference type="PANTHER" id="PTHR16156:SF9">
    <property type="entry name" value="AFTIPHILIN"/>
    <property type="match status" value="1"/>
</dbReference>
<feature type="compositionally biased region" description="Basic and acidic residues" evidence="1">
    <location>
        <begin position="183"/>
        <end position="195"/>
    </location>
</feature>
<gene>
    <name evidence="4" type="ORF">IHE44_0008832</name>
    <name evidence="3" type="ORF">IHE44_000918</name>
</gene>
<protein>
    <recommendedName>
        <fullName evidence="2">Aftiphilin clathrin-binding box domain-containing protein</fullName>
    </recommendedName>
</protein>
<comment type="caution">
    <text evidence="3">The sequence shown here is derived from an EMBL/GenBank/DDBJ whole genome shotgun (WGS) entry which is preliminary data.</text>
</comment>
<dbReference type="OrthoDB" id="5917212at2759"/>
<name>A0A835NP84_9PASS</name>
<dbReference type="InterPro" id="IPR046359">
    <property type="entry name" value="Aftin-like"/>
</dbReference>
<proteinExistence type="predicted"/>
<dbReference type="InterPro" id="IPR029205">
    <property type="entry name" value="Clathrin-bd"/>
</dbReference>
<dbReference type="Pfam" id="PF15045">
    <property type="entry name" value="Clathrin_bdg"/>
    <property type="match status" value="1"/>
</dbReference>
<reference evidence="3" key="1">
    <citation type="submission" date="2020-10" db="EMBL/GenBank/DDBJ databases">
        <title>Feather gene expression reveals the developmental basis of iridescence in African starlings.</title>
        <authorList>
            <person name="Rubenstein D.R."/>
        </authorList>
    </citation>
    <scope>NUCLEOTIDE SEQUENCE</scope>
    <source>
        <strain evidence="3">SS15</strain>
        <tissue evidence="3">Liver</tissue>
    </source>
</reference>
<dbReference type="EMBL" id="JADDUC010000110">
    <property type="protein sequence ID" value="KAG0118496.1"/>
    <property type="molecule type" value="Genomic_DNA"/>
</dbReference>
<feature type="compositionally biased region" description="Basic and acidic residues" evidence="1">
    <location>
        <begin position="590"/>
        <end position="614"/>
    </location>
</feature>
<feature type="region of interest" description="Disordered" evidence="1">
    <location>
        <begin position="355"/>
        <end position="388"/>
    </location>
</feature>